<keyword evidence="2" id="KW-1185">Reference proteome</keyword>
<organism evidence="1 2">
    <name type="scientific">Acidithiobacillus sulfuriphilus</name>
    <dbReference type="NCBI Taxonomy" id="1867749"/>
    <lineage>
        <taxon>Bacteria</taxon>
        <taxon>Pseudomonadati</taxon>
        <taxon>Pseudomonadota</taxon>
        <taxon>Acidithiobacillia</taxon>
        <taxon>Acidithiobacillales</taxon>
        <taxon>Acidithiobacillaceae</taxon>
        <taxon>Acidithiobacillus</taxon>
    </lineage>
</organism>
<gene>
    <name evidence="1" type="ORF">EC580_005275</name>
</gene>
<dbReference type="EMBL" id="CP127527">
    <property type="protein sequence ID" value="XRI78089.1"/>
    <property type="molecule type" value="Genomic_DNA"/>
</dbReference>
<accession>A0ACD5HQL3</accession>
<dbReference type="Proteomes" id="UP000271650">
    <property type="component" value="Chromosome"/>
</dbReference>
<sequence>MEAAEKQLQALVGRLPGVGAAALISREGVPLATVGMEEELADTLAALASGMCALANRLSNNLASGAVRHLRVDLDGQDLVFAPTGSGAVLAVLRRDGTGEAGIEGLCREALAL</sequence>
<reference evidence="1 2" key="1">
    <citation type="journal article" date="2019" name="Int. J. Syst. Evol. Microbiol.">
        <title>Acidithiobacillus sulfuriphilus sp. nov.: an extremely acidophilic sulfur-oxidizing chemolithotroph isolated from a neutral pH environment.</title>
        <authorList>
            <person name="Falagan C."/>
            <person name="Moya-Beltran A."/>
            <person name="Castro M."/>
            <person name="Quatrini R."/>
            <person name="Johnson D.B."/>
        </authorList>
    </citation>
    <scope>NUCLEOTIDE SEQUENCE [LARGE SCALE GENOMIC DNA]</scope>
    <source>
        <strain evidence="1 2">CJ-2</strain>
    </source>
</reference>
<evidence type="ECO:0000313" key="2">
    <source>
        <dbReference type="Proteomes" id="UP000271650"/>
    </source>
</evidence>
<protein>
    <submittedName>
        <fullName evidence="1">Roadblock/LC7 domain-containing protein</fullName>
    </submittedName>
</protein>
<proteinExistence type="predicted"/>
<name>A0ACD5HQL3_9PROT</name>
<evidence type="ECO:0000313" key="1">
    <source>
        <dbReference type="EMBL" id="XRI78089.1"/>
    </source>
</evidence>